<evidence type="ECO:0000256" key="3">
    <source>
        <dbReference type="PROSITE-ProRule" id="PRU01248"/>
    </source>
</evidence>
<evidence type="ECO:0000256" key="2">
    <source>
        <dbReference type="ARBA" id="ARBA00023172"/>
    </source>
</evidence>
<keyword evidence="2" id="KW-0233">DNA recombination</keyword>
<protein>
    <submittedName>
        <fullName evidence="6">Site-specific recombinase XerD</fullName>
    </submittedName>
</protein>
<name>A0A238V6I6_9PSEU</name>
<dbReference type="GO" id="GO:0006310">
    <property type="term" value="P:DNA recombination"/>
    <property type="evidence" value="ECO:0007669"/>
    <property type="project" value="UniProtKB-KW"/>
</dbReference>
<dbReference type="Gene3D" id="1.10.443.10">
    <property type="entry name" value="Intergrase catalytic core"/>
    <property type="match status" value="1"/>
</dbReference>
<dbReference type="PROSITE" id="PS51900">
    <property type="entry name" value="CB"/>
    <property type="match status" value="1"/>
</dbReference>
<evidence type="ECO:0000259" key="5">
    <source>
        <dbReference type="PROSITE" id="PS51900"/>
    </source>
</evidence>
<dbReference type="GO" id="GO:0003677">
    <property type="term" value="F:DNA binding"/>
    <property type="evidence" value="ECO:0007669"/>
    <property type="project" value="UniProtKB-UniRule"/>
</dbReference>
<dbReference type="InterPro" id="IPR013762">
    <property type="entry name" value="Integrase-like_cat_sf"/>
</dbReference>
<keyword evidence="7" id="KW-1185">Reference proteome</keyword>
<accession>A0A238V6I6</accession>
<dbReference type="Pfam" id="PF00589">
    <property type="entry name" value="Phage_integrase"/>
    <property type="match status" value="1"/>
</dbReference>
<dbReference type="RefSeq" id="WP_089299622.1">
    <property type="nucleotide sequence ID" value="NZ_FZNW01000001.1"/>
</dbReference>
<dbReference type="SUPFAM" id="SSF56349">
    <property type="entry name" value="DNA breaking-rejoining enzymes"/>
    <property type="match status" value="1"/>
</dbReference>
<proteinExistence type="predicted"/>
<sequence>MARRKRTDNTRNPSGVGSFYYSEKDGYYHARVTVGIRDDGTPDRRHVMRKNEADAHEAYRKLLDMRDKGTVRKPGRPWKVKDWLTHWVENIAAPTVRRNTLVGYRAAVYGYLIPGIGAHRLDRLQPEHLESLYRKLATTTGKHGKTLRPATIHQAHRTVRTALGEAVRRGHLTGNPAQVARPPRVPDEEITPFTKEEAQQILKACHSRRNGARFILALTLGLRKGEALGLQWRDIDYEGRTITVRRSLQPVKWQHGCSENDPCGRRHAGHCPQRHGGGVIAQEVKSRAGRRTVGVPAQVVATLREHEHNQQLERAQAGDLWHDEDWVFTNRLGRPVHPRSDHKEWKDLLNDAGVRDARLHDARHTAATMLLVLGVPSRAVMDVMGWSHIGMTTRYQHITSELSTSIADKMGGLFWPGEDGDADHGSAD</sequence>
<evidence type="ECO:0000256" key="1">
    <source>
        <dbReference type="ARBA" id="ARBA00023125"/>
    </source>
</evidence>
<gene>
    <name evidence="6" type="ORF">SAMN06265360_101309</name>
</gene>
<dbReference type="InterPro" id="IPR010998">
    <property type="entry name" value="Integrase_recombinase_N"/>
</dbReference>
<dbReference type="PANTHER" id="PTHR30349">
    <property type="entry name" value="PHAGE INTEGRASE-RELATED"/>
    <property type="match status" value="1"/>
</dbReference>
<evidence type="ECO:0000259" key="4">
    <source>
        <dbReference type="PROSITE" id="PS51898"/>
    </source>
</evidence>
<dbReference type="OrthoDB" id="9805859at2"/>
<dbReference type="EMBL" id="FZNW01000001">
    <property type="protein sequence ID" value="SNR29119.1"/>
    <property type="molecule type" value="Genomic_DNA"/>
</dbReference>
<dbReference type="InterPro" id="IPR044068">
    <property type="entry name" value="CB"/>
</dbReference>
<dbReference type="InterPro" id="IPR011010">
    <property type="entry name" value="DNA_brk_join_enz"/>
</dbReference>
<dbReference type="CDD" id="cd01189">
    <property type="entry name" value="INT_ICEBs1_C_like"/>
    <property type="match status" value="1"/>
</dbReference>
<dbReference type="AlphaFoldDB" id="A0A238V6I6"/>
<feature type="domain" description="Core-binding (CB)" evidence="5">
    <location>
        <begin position="78"/>
        <end position="167"/>
    </location>
</feature>
<keyword evidence="1 3" id="KW-0238">DNA-binding</keyword>
<dbReference type="GO" id="GO:0015074">
    <property type="term" value="P:DNA integration"/>
    <property type="evidence" value="ECO:0007669"/>
    <property type="project" value="UniProtKB-KW"/>
</dbReference>
<dbReference type="Gene3D" id="1.10.150.130">
    <property type="match status" value="1"/>
</dbReference>
<dbReference type="PANTHER" id="PTHR30349:SF91">
    <property type="entry name" value="INTA PROTEIN"/>
    <property type="match status" value="1"/>
</dbReference>
<organism evidence="6 7">
    <name type="scientific">Haloechinothrix alba</name>
    <dbReference type="NCBI Taxonomy" id="664784"/>
    <lineage>
        <taxon>Bacteria</taxon>
        <taxon>Bacillati</taxon>
        <taxon>Actinomycetota</taxon>
        <taxon>Actinomycetes</taxon>
        <taxon>Pseudonocardiales</taxon>
        <taxon>Pseudonocardiaceae</taxon>
        <taxon>Haloechinothrix</taxon>
    </lineage>
</organism>
<dbReference type="InterPro" id="IPR002104">
    <property type="entry name" value="Integrase_catalytic"/>
</dbReference>
<dbReference type="PROSITE" id="PS51898">
    <property type="entry name" value="TYR_RECOMBINASE"/>
    <property type="match status" value="1"/>
</dbReference>
<dbReference type="InterPro" id="IPR050090">
    <property type="entry name" value="Tyrosine_recombinase_XerCD"/>
</dbReference>
<evidence type="ECO:0000313" key="6">
    <source>
        <dbReference type="EMBL" id="SNR29119.1"/>
    </source>
</evidence>
<evidence type="ECO:0000313" key="7">
    <source>
        <dbReference type="Proteomes" id="UP000198348"/>
    </source>
</evidence>
<dbReference type="Proteomes" id="UP000198348">
    <property type="component" value="Unassembled WGS sequence"/>
</dbReference>
<feature type="domain" description="Tyr recombinase" evidence="4">
    <location>
        <begin position="188"/>
        <end position="408"/>
    </location>
</feature>
<reference evidence="6 7" key="1">
    <citation type="submission" date="2017-06" db="EMBL/GenBank/DDBJ databases">
        <authorList>
            <person name="Kim H.J."/>
            <person name="Triplett B.A."/>
        </authorList>
    </citation>
    <scope>NUCLEOTIDE SEQUENCE [LARGE SCALE GENOMIC DNA]</scope>
    <source>
        <strain evidence="6 7">DSM 45207</strain>
    </source>
</reference>